<evidence type="ECO:0000313" key="2">
    <source>
        <dbReference type="EMBL" id="SEP73171.1"/>
    </source>
</evidence>
<feature type="transmembrane region" description="Helical" evidence="1">
    <location>
        <begin position="16"/>
        <end position="35"/>
    </location>
</feature>
<keyword evidence="1" id="KW-1133">Transmembrane helix</keyword>
<organism evidence="2 3">
    <name type="scientific">Flavobacterium urocaniciphilum</name>
    <dbReference type="NCBI Taxonomy" id="1299341"/>
    <lineage>
        <taxon>Bacteria</taxon>
        <taxon>Pseudomonadati</taxon>
        <taxon>Bacteroidota</taxon>
        <taxon>Flavobacteriia</taxon>
        <taxon>Flavobacteriales</taxon>
        <taxon>Flavobacteriaceae</taxon>
        <taxon>Flavobacterium</taxon>
    </lineage>
</organism>
<evidence type="ECO:0000256" key="1">
    <source>
        <dbReference type="SAM" id="Phobius"/>
    </source>
</evidence>
<dbReference type="RefSeq" id="WP_091465687.1">
    <property type="nucleotide sequence ID" value="NZ_FOEI01000002.1"/>
</dbReference>
<dbReference type="Pfam" id="PF09527">
    <property type="entry name" value="ATPase_gene1"/>
    <property type="match status" value="1"/>
</dbReference>
<proteinExistence type="predicted"/>
<feature type="transmembrane region" description="Helical" evidence="1">
    <location>
        <begin position="47"/>
        <end position="65"/>
    </location>
</feature>
<protein>
    <submittedName>
        <fullName evidence="2">Putative F0F1-ATPase subunit Ca2+/Mg2+ transporter</fullName>
    </submittedName>
</protein>
<evidence type="ECO:0000313" key="3">
    <source>
        <dbReference type="Proteomes" id="UP000198648"/>
    </source>
</evidence>
<reference evidence="2 3" key="1">
    <citation type="submission" date="2016-10" db="EMBL/GenBank/DDBJ databases">
        <authorList>
            <person name="de Groot N.N."/>
        </authorList>
    </citation>
    <scope>NUCLEOTIDE SEQUENCE [LARGE SCALE GENOMIC DNA]</scope>
    <source>
        <strain evidence="2 3">DSM 27078</strain>
    </source>
</reference>
<gene>
    <name evidence="2" type="ORF">SAMN05444005_10223</name>
</gene>
<keyword evidence="1" id="KW-0472">Membrane</keyword>
<dbReference type="Proteomes" id="UP000198648">
    <property type="component" value="Unassembled WGS sequence"/>
</dbReference>
<sequence length="75" mass="8738">MEQENKNKPTNKWMQLISIPAQMGIIIFLFAKIGMFVDEKYPNKNNVYFLIFTLLGVALSLYNVIRQVNKINSDK</sequence>
<dbReference type="OrthoDB" id="9798708at2"/>
<dbReference type="STRING" id="1299341.SAMN05444005_10223"/>
<dbReference type="AlphaFoldDB" id="A0A1H9A9F0"/>
<keyword evidence="3" id="KW-1185">Reference proteome</keyword>
<name>A0A1H9A9F0_9FLAO</name>
<keyword evidence="1" id="KW-0812">Transmembrane</keyword>
<accession>A0A1H9A9F0</accession>
<dbReference type="EMBL" id="FOEI01000002">
    <property type="protein sequence ID" value="SEP73171.1"/>
    <property type="molecule type" value="Genomic_DNA"/>
</dbReference>
<dbReference type="InterPro" id="IPR032820">
    <property type="entry name" value="ATPase_put"/>
</dbReference>